<dbReference type="PIRSF" id="PIRSF000139">
    <property type="entry name" value="Glc_ox_4Fe-4S"/>
    <property type="match status" value="1"/>
</dbReference>
<dbReference type="PROSITE" id="PS00198">
    <property type="entry name" value="4FE4S_FER_1"/>
    <property type="match status" value="1"/>
</dbReference>
<comment type="catalytic activity">
    <reaction evidence="6">
        <text>(R)-lactate + A = pyruvate + AH2</text>
        <dbReference type="Rhea" id="RHEA:15089"/>
        <dbReference type="ChEBI" id="CHEBI:13193"/>
        <dbReference type="ChEBI" id="CHEBI:15361"/>
        <dbReference type="ChEBI" id="CHEBI:16004"/>
        <dbReference type="ChEBI" id="CHEBI:17499"/>
    </reaction>
</comment>
<dbReference type="PROSITE" id="PS51379">
    <property type="entry name" value="4FE4S_FER_2"/>
    <property type="match status" value="2"/>
</dbReference>
<evidence type="ECO:0000256" key="5">
    <source>
        <dbReference type="ARBA" id="ARBA00023014"/>
    </source>
</evidence>
<dbReference type="SUPFAM" id="SSF54862">
    <property type="entry name" value="4Fe-4S ferredoxins"/>
    <property type="match status" value="1"/>
</dbReference>
<evidence type="ECO:0000256" key="1">
    <source>
        <dbReference type="ARBA" id="ARBA00022485"/>
    </source>
</evidence>
<dbReference type="InterPro" id="IPR009051">
    <property type="entry name" value="Helical_ferredxn"/>
</dbReference>
<dbReference type="InterPro" id="IPR017896">
    <property type="entry name" value="4Fe4S_Fe-S-bd"/>
</dbReference>
<feature type="domain" description="4Fe-4S ferredoxin-type" evidence="7">
    <location>
        <begin position="12"/>
        <end position="42"/>
    </location>
</feature>
<keyword evidence="1 6" id="KW-0004">4Fe-4S</keyword>
<accession>A0A150KNC7</accession>
<comment type="function">
    <text evidence="6">Component of a complex that catalyzes the oxidation of glycolate to glyoxylate.</text>
</comment>
<dbReference type="AlphaFoldDB" id="A0A150KNC7"/>
<dbReference type="GO" id="GO:0046872">
    <property type="term" value="F:metal ion binding"/>
    <property type="evidence" value="ECO:0007669"/>
    <property type="project" value="UniProtKB-UniRule"/>
</dbReference>
<keyword evidence="6" id="KW-0813">Transport</keyword>
<comment type="catalytic activity">
    <reaction evidence="6">
        <text>glycolate + A = glyoxylate + AH2</text>
        <dbReference type="Rhea" id="RHEA:21264"/>
        <dbReference type="ChEBI" id="CHEBI:13193"/>
        <dbReference type="ChEBI" id="CHEBI:17499"/>
        <dbReference type="ChEBI" id="CHEBI:29805"/>
        <dbReference type="ChEBI" id="CHEBI:36655"/>
        <dbReference type="EC" id="1.1.99.14"/>
    </reaction>
</comment>
<dbReference type="GO" id="GO:0047809">
    <property type="term" value="F:D-lactate dehydrogenase activity"/>
    <property type="evidence" value="ECO:0007669"/>
    <property type="project" value="RHEA"/>
</dbReference>
<dbReference type="EMBL" id="LQYN01000086">
    <property type="protein sequence ID" value="KYC97159.1"/>
    <property type="molecule type" value="Genomic_DNA"/>
</dbReference>
<dbReference type="RefSeq" id="WP_084347780.1">
    <property type="nucleotide sequence ID" value="NZ_LQYN01000086.1"/>
</dbReference>
<evidence type="ECO:0000313" key="8">
    <source>
        <dbReference type="EMBL" id="KYC97159.1"/>
    </source>
</evidence>
<dbReference type="EC" id="1.1.99.14" evidence="6"/>
<dbReference type="Proteomes" id="UP000075666">
    <property type="component" value="Unassembled WGS sequence"/>
</dbReference>
<keyword evidence="9" id="KW-1185">Reference proteome</keyword>
<dbReference type="InterPro" id="IPR017900">
    <property type="entry name" value="4Fe4S_Fe_S_CS"/>
</dbReference>
<keyword evidence="2 6" id="KW-0479">Metal-binding</keyword>
<dbReference type="GO" id="GO:0019154">
    <property type="term" value="F:glycolate dehydrogenase activity"/>
    <property type="evidence" value="ECO:0007669"/>
    <property type="project" value="UniProtKB-EC"/>
</dbReference>
<evidence type="ECO:0000256" key="6">
    <source>
        <dbReference type="PIRNR" id="PIRNR000139"/>
    </source>
</evidence>
<comment type="cofactor">
    <cofactor evidence="6">
        <name>[4Fe-4S] cluster</name>
        <dbReference type="ChEBI" id="CHEBI:49883"/>
    </cofactor>
    <text evidence="6">Binds 2 [4Fe-4S] clusters.</text>
</comment>
<dbReference type="InterPro" id="IPR012257">
    <property type="entry name" value="Glc_ox_4Fe-4S"/>
</dbReference>
<dbReference type="PANTHER" id="PTHR32479">
    <property type="entry name" value="GLYCOLATE OXIDASE IRON-SULFUR SUBUNIT"/>
    <property type="match status" value="1"/>
</dbReference>
<evidence type="ECO:0000256" key="3">
    <source>
        <dbReference type="ARBA" id="ARBA00022737"/>
    </source>
</evidence>
<evidence type="ECO:0000313" key="9">
    <source>
        <dbReference type="Proteomes" id="UP000075666"/>
    </source>
</evidence>
<proteinExistence type="predicted"/>
<dbReference type="PANTHER" id="PTHR32479:SF17">
    <property type="entry name" value="GLYCOLATE OXIDASE IRON-SULFUR SUBUNIT"/>
    <property type="match status" value="1"/>
</dbReference>
<evidence type="ECO:0000256" key="2">
    <source>
        <dbReference type="ARBA" id="ARBA00022723"/>
    </source>
</evidence>
<dbReference type="PATRIC" id="fig|46224.3.peg.4221"/>
<name>A0A150KNC7_9BACI</name>
<feature type="domain" description="4Fe-4S ferredoxin-type" evidence="7">
    <location>
        <begin position="63"/>
        <end position="95"/>
    </location>
</feature>
<sequence length="439" mass="49301">MNNADSITNTLLKKTYDEVNQCIQCGYCLPACPTYASMENESASPRGRINLVKMAAEGKIDILEDLKEPIDLCLGCRACEVACPVNVPYGSILEHAKEAINDAEVHARKKHTFKDFALNHLFMKPKTMKLSSNMYFLYQKSGLQRVVRATNLSEKLVKKAGKFEKALPKVPSKKYQIQRGQLYEAKTEKTVKTVALFLGCINDAIFYHVNYYTLELLRMSGCDVYVPKEQTCCGALHAHQGQMKHSRQLAKDNLKAFDQYEVDAIITNAGGCGAILREYDQLLIEEFGTEWVRKAEQFTKKIKDISEVLFSLDSLPFSKEIEKVVTYQPSCHLSNIQKAGDYPEKLLKKIPGIKYVELPSKNTCCASGGIYNIQQYDESMKILSKKMNEVNNIQPEIVVTSNPGCLIQMTHGVNTFGKKPSESIHLVELLARACGIEPL</sequence>
<dbReference type="Pfam" id="PF02754">
    <property type="entry name" value="CCG"/>
    <property type="match status" value="2"/>
</dbReference>
<keyword evidence="6" id="KW-0249">Electron transport</keyword>
<keyword evidence="3" id="KW-0677">Repeat</keyword>
<keyword evidence="8" id="KW-0560">Oxidoreductase</keyword>
<keyword evidence="5 6" id="KW-0411">Iron-sulfur</keyword>
<dbReference type="Gene3D" id="1.10.1060.10">
    <property type="entry name" value="Alpha-helical ferredoxin"/>
    <property type="match status" value="1"/>
</dbReference>
<keyword evidence="4 6" id="KW-0408">Iron</keyword>
<evidence type="ECO:0000256" key="4">
    <source>
        <dbReference type="ARBA" id="ARBA00023004"/>
    </source>
</evidence>
<dbReference type="GO" id="GO:0051539">
    <property type="term" value="F:4 iron, 4 sulfur cluster binding"/>
    <property type="evidence" value="ECO:0007669"/>
    <property type="project" value="UniProtKB-UniRule"/>
</dbReference>
<organism evidence="8 9">
    <name type="scientific">Heyndrickxia sporothermodurans</name>
    <dbReference type="NCBI Taxonomy" id="46224"/>
    <lineage>
        <taxon>Bacteria</taxon>
        <taxon>Bacillati</taxon>
        <taxon>Bacillota</taxon>
        <taxon>Bacilli</taxon>
        <taxon>Bacillales</taxon>
        <taxon>Bacillaceae</taxon>
        <taxon>Heyndrickxia</taxon>
    </lineage>
</organism>
<evidence type="ECO:0000259" key="7">
    <source>
        <dbReference type="PROSITE" id="PS51379"/>
    </source>
</evidence>
<protein>
    <recommendedName>
        <fullName evidence="6">Glycolate oxidase iron-sulfur subunit</fullName>
        <ecNumber evidence="6">1.1.99.14</ecNumber>
    </recommendedName>
</protein>
<gene>
    <name evidence="8" type="ORF">B4102_0814</name>
</gene>
<dbReference type="Pfam" id="PF13183">
    <property type="entry name" value="Fer4_8"/>
    <property type="match status" value="1"/>
</dbReference>
<reference evidence="8 9" key="1">
    <citation type="submission" date="2016-01" db="EMBL/GenBank/DDBJ databases">
        <title>Genome Sequences of Twelve Sporeforming Bacillus Species Isolated from Foods.</title>
        <authorList>
            <person name="Berendsen E.M."/>
            <person name="Wells-Bennik M.H."/>
            <person name="Krawcyk A.O."/>
            <person name="De Jong A."/>
            <person name="Holsappel S."/>
            <person name="Eijlander R.T."/>
            <person name="Kuipers O.P."/>
        </authorList>
    </citation>
    <scope>NUCLEOTIDE SEQUENCE [LARGE SCALE GENOMIC DNA]</scope>
    <source>
        <strain evidence="8 9">B4102</strain>
    </source>
</reference>
<dbReference type="InterPro" id="IPR004017">
    <property type="entry name" value="Cys_rich_dom"/>
</dbReference>
<dbReference type="STRING" id="46224.B4102_0814"/>
<comment type="caution">
    <text evidence="8">The sequence shown here is derived from an EMBL/GenBank/DDBJ whole genome shotgun (WGS) entry which is preliminary data.</text>
</comment>